<protein>
    <submittedName>
        <fullName evidence="2">VWFA domain-containing protein</fullName>
    </submittedName>
</protein>
<proteinExistence type="predicted"/>
<sequence>MIVMQKCCLPANDDVKVAVFSFGPDSKLVQEFTDPQIFEVIESLQTIDGKLSYAKAVRAGLDYYNSHKRSDARGVFIIFGSGKSTDKQEERSLASNFVRNAKGLECRAVYSGKEKNENTLKAFTGDVKRVYDRNPDFAKELLRLATL</sequence>
<accession>A0AC35GH49</accession>
<dbReference type="Proteomes" id="UP000887580">
    <property type="component" value="Unplaced"/>
</dbReference>
<evidence type="ECO:0000313" key="2">
    <source>
        <dbReference type="WBParaSite" id="PS1159_v2.g5313.t1"/>
    </source>
</evidence>
<dbReference type="WBParaSite" id="PS1159_v2.g5313.t1">
    <property type="protein sequence ID" value="PS1159_v2.g5313.t1"/>
    <property type="gene ID" value="PS1159_v2.g5313"/>
</dbReference>
<name>A0AC35GH49_9BILA</name>
<reference evidence="2" key="1">
    <citation type="submission" date="2022-11" db="UniProtKB">
        <authorList>
            <consortium name="WormBaseParasite"/>
        </authorList>
    </citation>
    <scope>IDENTIFICATION</scope>
</reference>
<organism evidence="1 2">
    <name type="scientific">Panagrolaimus sp. PS1159</name>
    <dbReference type="NCBI Taxonomy" id="55785"/>
    <lineage>
        <taxon>Eukaryota</taxon>
        <taxon>Metazoa</taxon>
        <taxon>Ecdysozoa</taxon>
        <taxon>Nematoda</taxon>
        <taxon>Chromadorea</taxon>
        <taxon>Rhabditida</taxon>
        <taxon>Tylenchina</taxon>
        <taxon>Panagrolaimomorpha</taxon>
        <taxon>Panagrolaimoidea</taxon>
        <taxon>Panagrolaimidae</taxon>
        <taxon>Panagrolaimus</taxon>
    </lineage>
</organism>
<evidence type="ECO:0000313" key="1">
    <source>
        <dbReference type="Proteomes" id="UP000887580"/>
    </source>
</evidence>